<dbReference type="CDD" id="cd07067">
    <property type="entry name" value="HP_PGM_like"/>
    <property type="match status" value="1"/>
</dbReference>
<dbReference type="Pfam" id="PF00300">
    <property type="entry name" value="His_Phos_1"/>
    <property type="match status" value="1"/>
</dbReference>
<accession>A0A939DR53</accession>
<dbReference type="Proteomes" id="UP000664654">
    <property type="component" value="Unassembled WGS sequence"/>
</dbReference>
<dbReference type="Gene3D" id="3.40.50.1240">
    <property type="entry name" value="Phosphoglycerate mutase-like"/>
    <property type="match status" value="1"/>
</dbReference>
<protein>
    <submittedName>
        <fullName evidence="1">Histidine phosphatase family protein</fullName>
    </submittedName>
</protein>
<name>A0A939DR53_9ALTE</name>
<gene>
    <name evidence="1" type="ORF">J0A66_14370</name>
</gene>
<dbReference type="InterPro" id="IPR029033">
    <property type="entry name" value="His_PPase_superfam"/>
</dbReference>
<proteinExistence type="predicted"/>
<evidence type="ECO:0000313" key="2">
    <source>
        <dbReference type="Proteomes" id="UP000664654"/>
    </source>
</evidence>
<sequence length="157" mass="17391">MIVVCGLIGLAALQPALAKEFTLYLLRHAQKTTESQDPGLTDNGLTQARHLATMLAHVPLTRIYSTAYRRTRQTVMPLAEHREIEVSHYDPQQLDNFASNLLERAENALIVGHSNTTPQLIEMLGGEAPDMTESDYADIYLLSFSDSGITSLRLVIP</sequence>
<comment type="caution">
    <text evidence="1">The sequence shown here is derived from an EMBL/GenBank/DDBJ whole genome shotgun (WGS) entry which is preliminary data.</text>
</comment>
<keyword evidence="2" id="KW-1185">Reference proteome</keyword>
<organism evidence="1 2">
    <name type="scientific">Bowmanella dokdonensis</name>
    <dbReference type="NCBI Taxonomy" id="751969"/>
    <lineage>
        <taxon>Bacteria</taxon>
        <taxon>Pseudomonadati</taxon>
        <taxon>Pseudomonadota</taxon>
        <taxon>Gammaproteobacteria</taxon>
        <taxon>Alteromonadales</taxon>
        <taxon>Alteromonadaceae</taxon>
        <taxon>Bowmanella</taxon>
    </lineage>
</organism>
<dbReference type="EMBL" id="JAFKCV010000008">
    <property type="protein sequence ID" value="MBN7826416.1"/>
    <property type="molecule type" value="Genomic_DNA"/>
</dbReference>
<dbReference type="InterPro" id="IPR013078">
    <property type="entry name" value="His_Pase_superF_clade-1"/>
</dbReference>
<dbReference type="AlphaFoldDB" id="A0A939DR53"/>
<evidence type="ECO:0000313" key="1">
    <source>
        <dbReference type="EMBL" id="MBN7826416.1"/>
    </source>
</evidence>
<reference evidence="1" key="1">
    <citation type="submission" date="2021-03" db="EMBL/GenBank/DDBJ databases">
        <title>novel species isolated from a fishpond in China.</title>
        <authorList>
            <person name="Lu H."/>
            <person name="Cai Z."/>
        </authorList>
    </citation>
    <scope>NUCLEOTIDE SEQUENCE</scope>
    <source>
        <strain evidence="1">JCM 30855</strain>
    </source>
</reference>
<dbReference type="SMART" id="SM00855">
    <property type="entry name" value="PGAM"/>
    <property type="match status" value="1"/>
</dbReference>
<dbReference type="SUPFAM" id="SSF53254">
    <property type="entry name" value="Phosphoglycerate mutase-like"/>
    <property type="match status" value="1"/>
</dbReference>